<dbReference type="Proteomes" id="UP000234956">
    <property type="component" value="Unassembled WGS sequence"/>
</dbReference>
<dbReference type="InterPro" id="IPR023393">
    <property type="entry name" value="START-like_dom_sf"/>
</dbReference>
<dbReference type="SUPFAM" id="SSF55961">
    <property type="entry name" value="Bet v1-like"/>
    <property type="match status" value="1"/>
</dbReference>
<organism evidence="3 4">
    <name type="scientific">Lysinibacillus fusiformis</name>
    <dbReference type="NCBI Taxonomy" id="28031"/>
    <lineage>
        <taxon>Bacteria</taxon>
        <taxon>Bacillati</taxon>
        <taxon>Bacillota</taxon>
        <taxon>Bacilli</taxon>
        <taxon>Bacillales</taxon>
        <taxon>Bacillaceae</taxon>
        <taxon>Lysinibacillus</taxon>
    </lineage>
</organism>
<dbReference type="InterPro" id="IPR013538">
    <property type="entry name" value="ASHA1/2-like_C"/>
</dbReference>
<comment type="similarity">
    <text evidence="1">Belongs to the AHA1 family.</text>
</comment>
<dbReference type="AlphaFoldDB" id="A0A2I0UUS4"/>
<protein>
    <recommendedName>
        <fullName evidence="2">Activator of Hsp90 ATPase homologue 1/2-like C-terminal domain-containing protein</fullName>
    </recommendedName>
</protein>
<dbReference type="Pfam" id="PF08327">
    <property type="entry name" value="AHSA1"/>
    <property type="match status" value="1"/>
</dbReference>
<evidence type="ECO:0000313" key="4">
    <source>
        <dbReference type="Proteomes" id="UP000234956"/>
    </source>
</evidence>
<evidence type="ECO:0000256" key="1">
    <source>
        <dbReference type="ARBA" id="ARBA00006817"/>
    </source>
</evidence>
<comment type="caution">
    <text evidence="3">The sequence shown here is derived from an EMBL/GenBank/DDBJ whole genome shotgun (WGS) entry which is preliminary data.</text>
</comment>
<gene>
    <name evidence="3" type="ORF">CRI88_21500</name>
</gene>
<dbReference type="CDD" id="cd08901">
    <property type="entry name" value="SRPBCC_CalC_Aha1-like_8"/>
    <property type="match status" value="1"/>
</dbReference>
<reference evidence="3 4" key="1">
    <citation type="submission" date="2017-10" db="EMBL/GenBank/DDBJ databases">
        <title>Draft genome of Lysinibacillus fusiformis strain Juneja, a laboratory-derived pathogen of Drosophila melanogaster.</title>
        <authorList>
            <person name="Smith B.R."/>
            <person name="Unckless R.L."/>
        </authorList>
    </citation>
    <scope>NUCLEOTIDE SEQUENCE [LARGE SCALE GENOMIC DNA]</scope>
    <source>
        <strain evidence="3 4">Juneja</strain>
    </source>
</reference>
<evidence type="ECO:0000259" key="2">
    <source>
        <dbReference type="Pfam" id="PF08327"/>
    </source>
</evidence>
<sequence length="147" mass="16782">MMNTDVTTKLKIRQPVHKVFEAIISPTEIGHYWFSDSSERWGAGKRITLRYDEYHAEGVITVLEMEANEKIMFVWGEEHGEVTMVTITLEELQGETIITVVESGFNAHDPEIMAKMMGQKEGWVYMLTCLKGYLENGISSLRASLIH</sequence>
<accession>A0A2I0UUS4</accession>
<dbReference type="Gene3D" id="3.30.530.20">
    <property type="match status" value="1"/>
</dbReference>
<dbReference type="RefSeq" id="WP_080717176.1">
    <property type="nucleotide sequence ID" value="NZ_JAZBNI010000005.1"/>
</dbReference>
<feature type="domain" description="Activator of Hsp90 ATPase homologue 1/2-like C-terminal" evidence="2">
    <location>
        <begin position="15"/>
        <end position="135"/>
    </location>
</feature>
<proteinExistence type="inferred from homology"/>
<name>A0A2I0UUS4_9BACI</name>
<evidence type="ECO:0000313" key="3">
    <source>
        <dbReference type="EMBL" id="PKU49805.1"/>
    </source>
</evidence>
<dbReference type="EMBL" id="PDFK01000012">
    <property type="protein sequence ID" value="PKU49805.1"/>
    <property type="molecule type" value="Genomic_DNA"/>
</dbReference>